<evidence type="ECO:0000259" key="8">
    <source>
        <dbReference type="PROSITE" id="PS51667"/>
    </source>
</evidence>
<dbReference type="SMART" id="SM00951">
    <property type="entry name" value="QLQ"/>
    <property type="match status" value="1"/>
</dbReference>
<reference evidence="9" key="1">
    <citation type="submission" date="2022-05" db="EMBL/GenBank/DDBJ databases">
        <title>The Musa troglodytarum L. genome provides insights into the mechanism of non-climacteric behaviour and enrichment of carotenoids.</title>
        <authorList>
            <person name="Wang J."/>
        </authorList>
    </citation>
    <scope>NUCLEOTIDE SEQUENCE</scope>
    <source>
        <tissue evidence="9">Leaf</tissue>
    </source>
</reference>
<feature type="short sequence motif" description="Bipartite nuclear localization signal" evidence="4">
    <location>
        <begin position="274"/>
        <end position="284"/>
    </location>
</feature>
<keyword evidence="5" id="KW-0805">Transcription regulation</keyword>
<dbReference type="EMBL" id="CP097510">
    <property type="protein sequence ID" value="URE34078.1"/>
    <property type="molecule type" value="Genomic_DNA"/>
</dbReference>
<comment type="similarity">
    <text evidence="2 5">Belongs to the GRF family.</text>
</comment>
<dbReference type="GO" id="GO:0005524">
    <property type="term" value="F:ATP binding"/>
    <property type="evidence" value="ECO:0007669"/>
    <property type="project" value="UniProtKB-UniRule"/>
</dbReference>
<keyword evidence="3 4" id="KW-0539">Nucleus</keyword>
<feature type="compositionally biased region" description="Low complexity" evidence="6">
    <location>
        <begin position="346"/>
        <end position="355"/>
    </location>
</feature>
<dbReference type="InterPro" id="IPR031137">
    <property type="entry name" value="GRF"/>
</dbReference>
<evidence type="ECO:0000259" key="7">
    <source>
        <dbReference type="PROSITE" id="PS51666"/>
    </source>
</evidence>
<evidence type="ECO:0000256" key="4">
    <source>
        <dbReference type="PROSITE-ProRule" id="PRU01002"/>
    </source>
</evidence>
<dbReference type="GO" id="GO:0006351">
    <property type="term" value="P:DNA-templated transcription"/>
    <property type="evidence" value="ECO:0007669"/>
    <property type="project" value="UniProtKB-UniRule"/>
</dbReference>
<dbReference type="AlphaFoldDB" id="A0A9E7HN56"/>
<dbReference type="OrthoDB" id="1927209at2759"/>
<keyword evidence="5" id="KW-0804">Transcription</keyword>
<dbReference type="InterPro" id="IPR014977">
    <property type="entry name" value="WRC_dom"/>
</dbReference>
<dbReference type="Proteomes" id="UP001055439">
    <property type="component" value="Chromosome 8"/>
</dbReference>
<feature type="short sequence motif" description="Bipartite nuclear localization signal" evidence="4">
    <location>
        <begin position="302"/>
        <end position="309"/>
    </location>
</feature>
<sequence>MDLGGVLGMDALVGASSESGNLFSSSLLSQETEVGRQRGVFLSAFHKHDRPAEPADHDLRSLKMARSEALVSASTKAAHFLHRSNSLPLLPDGEQMLSFSSTSKQSDMAIAGDGNLPYYNHPSAPSSTQCYLRNAGMEAVNLLPGPLRALQMLFSRICSCSSPHLSPAFCCICSSYLMWFCTLYSGSSNANMQAVLARVRGPFTPSQWLELEHQALIYKYLVANVPIPATLLIPIKRSLGASGFPPLSAGSFASVGWGPFHLGYSGNADPEPGRCRRTDGKKWRCSRDAVADQKYCERHINRGRHRSRKHVEGQTGHAAKAVSVITSSQSASAVPDGISSGSLTNSQQQSKSLQSNITDPFHTQSNGVLINKEDQNDPSQNSKVLSVLSPVNQNSMNNLFPVSKQHNPFEETSSGRDFGFISTDSLLNPPSSSFSDNISFIPNSKPEVHSHPLRHFIDVCPKTQSDRSTVTWPDVEETQLNKTQLAISIPMACSDFSSSSPSNYDKLPLSPLKLSREYELVNTGLGVGLLNEVCHQQVSWKPVSWEASMAGPLGEVLTSTNPTPKNQSKNCLSSSSLNLLSDGWDSSCQLESSPTGVLQKASFGSLSSSTGSSPRAENLKIHESTGSLCDDLLGSTILSVIGLPIQLDHV</sequence>
<keyword evidence="5" id="KW-0010">Activator</keyword>
<dbReference type="PROSITE" id="PS51666">
    <property type="entry name" value="QLQ"/>
    <property type="match status" value="1"/>
</dbReference>
<keyword evidence="10" id="KW-1185">Reference proteome</keyword>
<dbReference type="PROSITE" id="PS51667">
    <property type="entry name" value="WRC"/>
    <property type="match status" value="1"/>
</dbReference>
<evidence type="ECO:0000256" key="5">
    <source>
        <dbReference type="RuleBase" id="RU367127"/>
    </source>
</evidence>
<dbReference type="Pfam" id="PF08879">
    <property type="entry name" value="WRC"/>
    <property type="match status" value="1"/>
</dbReference>
<feature type="region of interest" description="Disordered" evidence="6">
    <location>
        <begin position="333"/>
        <end position="364"/>
    </location>
</feature>
<accession>A0A9E7HN56</accession>
<dbReference type="InterPro" id="IPR014978">
    <property type="entry name" value="Gln-Leu-Gln_QLQ"/>
</dbReference>
<evidence type="ECO:0000313" key="9">
    <source>
        <dbReference type="EMBL" id="URE34078.1"/>
    </source>
</evidence>
<dbReference type="GO" id="GO:0005634">
    <property type="term" value="C:nucleus"/>
    <property type="evidence" value="ECO:0007669"/>
    <property type="project" value="UniProtKB-SubCell"/>
</dbReference>
<feature type="domain" description="WRC" evidence="8">
    <location>
        <begin position="269"/>
        <end position="313"/>
    </location>
</feature>
<organism evidence="9 10">
    <name type="scientific">Musa troglodytarum</name>
    <name type="common">fe'i banana</name>
    <dbReference type="NCBI Taxonomy" id="320322"/>
    <lineage>
        <taxon>Eukaryota</taxon>
        <taxon>Viridiplantae</taxon>
        <taxon>Streptophyta</taxon>
        <taxon>Embryophyta</taxon>
        <taxon>Tracheophyta</taxon>
        <taxon>Spermatophyta</taxon>
        <taxon>Magnoliopsida</taxon>
        <taxon>Liliopsida</taxon>
        <taxon>Zingiberales</taxon>
        <taxon>Musaceae</taxon>
        <taxon>Musa</taxon>
    </lineage>
</organism>
<comment type="domain">
    <text evidence="5">The QLQ domain and WRC domain may be involved in protein-protein interaction and DNA-binding, respectively.</text>
</comment>
<feature type="domain" description="QLQ" evidence="7">
    <location>
        <begin position="202"/>
        <end position="237"/>
    </location>
</feature>
<evidence type="ECO:0000256" key="1">
    <source>
        <dbReference type="ARBA" id="ARBA00004123"/>
    </source>
</evidence>
<evidence type="ECO:0000256" key="2">
    <source>
        <dbReference type="ARBA" id="ARBA00008122"/>
    </source>
</evidence>
<evidence type="ECO:0000313" key="10">
    <source>
        <dbReference type="Proteomes" id="UP001055439"/>
    </source>
</evidence>
<evidence type="ECO:0000256" key="3">
    <source>
        <dbReference type="ARBA" id="ARBA00023242"/>
    </source>
</evidence>
<dbReference type="PANTHER" id="PTHR31602:SF42">
    <property type="entry name" value="GROWTH-REGULATING FACTOR 2"/>
    <property type="match status" value="1"/>
</dbReference>
<dbReference type="PANTHER" id="PTHR31602">
    <property type="entry name" value="GROWTH-REGULATING FACTOR 5"/>
    <property type="match status" value="1"/>
</dbReference>
<proteinExistence type="inferred from homology"/>
<dbReference type="GO" id="GO:0006355">
    <property type="term" value="P:regulation of DNA-templated transcription"/>
    <property type="evidence" value="ECO:0007669"/>
    <property type="project" value="InterPro"/>
</dbReference>
<protein>
    <recommendedName>
        <fullName evidence="5">Growth-regulating factor</fullName>
    </recommendedName>
</protein>
<gene>
    <name evidence="9" type="ORF">MUK42_16906</name>
</gene>
<comment type="function">
    <text evidence="5">Transcription activator.</text>
</comment>
<dbReference type="GO" id="GO:0032502">
    <property type="term" value="P:developmental process"/>
    <property type="evidence" value="ECO:0007669"/>
    <property type="project" value="InterPro"/>
</dbReference>
<evidence type="ECO:0000256" key="6">
    <source>
        <dbReference type="SAM" id="MobiDB-lite"/>
    </source>
</evidence>
<comment type="subcellular location">
    <subcellularLocation>
        <location evidence="1 4 5">Nucleus</location>
    </subcellularLocation>
</comment>
<dbReference type="Pfam" id="PF08880">
    <property type="entry name" value="QLQ"/>
    <property type="match status" value="1"/>
</dbReference>
<name>A0A9E7HN56_9LILI</name>